<dbReference type="InterPro" id="IPR024372">
    <property type="entry name" value="Ecm29_N"/>
</dbReference>
<feature type="domain" description="ECM29 ARM-like repeats" evidence="7">
    <location>
        <begin position="575"/>
        <end position="723"/>
    </location>
</feature>
<dbReference type="GO" id="GO:0060090">
    <property type="term" value="F:molecular adaptor activity"/>
    <property type="evidence" value="ECO:0007669"/>
    <property type="project" value="InterPro"/>
</dbReference>
<dbReference type="SUPFAM" id="SSF48371">
    <property type="entry name" value="ARM repeat"/>
    <property type="match status" value="3"/>
</dbReference>
<feature type="domain" description="Proteasome adapter and scaffold protein ECM29 HEAT-repeat" evidence="8">
    <location>
        <begin position="1241"/>
        <end position="1400"/>
    </location>
</feature>
<feature type="domain" description="Proteasome component Ecm29 N-terminal" evidence="5">
    <location>
        <begin position="13"/>
        <end position="501"/>
    </location>
</feature>
<dbReference type="GO" id="GO:0005737">
    <property type="term" value="C:cytoplasm"/>
    <property type="evidence" value="ECO:0007669"/>
    <property type="project" value="UniProtKB-SubCell"/>
</dbReference>
<evidence type="ECO:0000313" key="9">
    <source>
        <dbReference type="EMBL" id="MAA21968.1"/>
    </source>
</evidence>
<name>A0A224YWH0_9ACAR</name>
<accession>A0A224YWH0</accession>
<dbReference type="InterPro" id="IPR055444">
    <property type="entry name" value="ARM_ECM29"/>
</dbReference>
<evidence type="ECO:0000259" key="5">
    <source>
        <dbReference type="Pfam" id="PF13001"/>
    </source>
</evidence>
<dbReference type="Pfam" id="PF23271">
    <property type="entry name" value="HEAT_GCN1"/>
    <property type="match status" value="1"/>
</dbReference>
<dbReference type="PANTHER" id="PTHR23346:SF19">
    <property type="entry name" value="PROTEASOME ADAPTER AND SCAFFOLD PROTEIN ECM29"/>
    <property type="match status" value="1"/>
</dbReference>
<proteinExistence type="predicted"/>
<keyword evidence="3" id="KW-0677">Repeat</keyword>
<comment type="subcellular location">
    <subcellularLocation>
        <location evidence="1">Cytoplasm</location>
    </subcellularLocation>
</comment>
<dbReference type="InterPro" id="IPR055443">
    <property type="entry name" value="HEAT_ECM29"/>
</dbReference>
<evidence type="ECO:0000259" key="6">
    <source>
        <dbReference type="Pfam" id="PF23271"/>
    </source>
</evidence>
<sequence>MAVADVQNEAVLVERVFLRFVTAESDEQFESVLSKFLLPVLGKLSSPHEGIRKKVMELLVHVNKRLKSRPQVQLPVEALLTHYAASAGGQQQSSFFVNFALVYLRMGFPRLPPYQQVQLLPRLMECLPLNKQHQDELLQLALGAIPHVVSTHRAAGGKGPALPAPSGRGEAWALLRDRLLDLLLLPYGTPVAGGEGAPPGLSVAAIACLQGCGPPEELEQRKVAAVQLLADGGLYPEHSVVLHLLVAAADTRHSVASAAELKMKTLSTAIDWNDETFVKGLYNLYLGSCVPAGSSTVSREQSRTPADTRLRLKILPCLTKSSRAASMLPLALMVAFDTLNSPGNAKLKGMALEFIQAMCNNNPEDKLSMVGGQLMATLLQLALPSQDMDMRLRVLACSAIGHLSRKLPHLVATNLSLVQTLFDGLAKEESSEGRLALQEALVAVAPAYAAWADDDTRQLLLALVSTHASALSATCRHAALRYAATVYAADYAPARYLLLMAAGDSQEEIRREALKALYPAADASMQFPPFPDMLQLVLSKAGAATSGLPYVSNLPWSQLQYSQVLRYLRRCLHASAGVTEAPDERSLRDPTGAPRVCRFLHSLAARGDKEPDLYAQLLVRFLPLATDEGPLVSLVELVASAAPDQSSSLLEAGMGVLKGLLLSGREAVRECAAQLVGLLMASHPPDTFRADLQALCVDIRSEGPLEMRQSSLLVLAHALCRRHQAGLGLEGATEAVTLLADTFLQAQSTTGSWSLVLPSCVALGQLGAALALPLPPGQVQSGPPATLGALVHALTSLLHNAKAPAKCREEAARTLGLLCLGQPDFPHVHQVLTGLLECGLVESADVEVHFTVGESLCCAVLGKTSPLCRDPWTTEEADYKPPVGTTANLSEMEWLMSQLLDKYLCHPRPGARQAACVWTLSLLKRCSQQGPVLSQLQRTQAALLNLLADRSELTQSVASKCLSLLYELSDQANREQLVAQLLDTLTSGRKSTVAVTEDTRLFDEGTLGSTPTGGSLTTYRELCSVATDLNQPDLMYKFMHLANHHALWNSKKGAAFGFGSIADKAGEQLKEHLGAIVPKLYRYRYDPNPGVRASFSSIWAALVKEPVHTVDLYFKEIMVDVMQHLTSNEWRVRESSCLALSDLLSGRNLDDVLDCVPDLWESLFRVQDDIKESVRKASESALRALTKACVRTCDAQAKGRERALGVIIPSVAKGLSSSVAEVRHTSLDTLVQLSRSAGPALRPHLPLLFCALLDALSELESPVLNQLSVRADADARDRLDAARVAASRTSPAMETINYCVQFVDASVLPELVPRVVEQSKSAVGLGTKAGCCHLATSLAHQCPLDLQPFTGKLLRAFVHGLSDRNATVRRCCATTVGHLSKVAKESDVDRLFTKLQTWYMEGDDEVVQWACAYTMQAVARHAPDRLRAHAAGALPLAFFAKHAAPPEGKTHDESPSAVWEEVWVEFTTGDESGVRLYLDEVLSLVNQALASAVWSLRRQGAAASCSVARTLGAALEWRLAETLIHSLLAALPGRTWHGKEALLEALSIVCSNCIAGPQVDGGRPSAQQALLNEVSDAFLRECRRDNRVYREQAVCHLAQLLQAQQLDRFGPLLDVLEGPLLKYAAGRSGEAAVGEDDQETCDLEFQLQFQEVAFDALGQAWPQQAPDTQEKYRGRLCDLLLSSFSGGTWKVQLAIIKALHTFVLRLSWPVQASEEVVSMANGIVQVACEALEMTKYSSLCLEALKLLKTFVERIQDTQTSWIIVEPSCKQLQHTISTVATRDNIELKTLAQEVADVLATFT</sequence>
<dbReference type="GO" id="GO:0036503">
    <property type="term" value="P:ERAD pathway"/>
    <property type="evidence" value="ECO:0007669"/>
    <property type="project" value="TreeGrafter"/>
</dbReference>
<dbReference type="Pfam" id="PF13001">
    <property type="entry name" value="ECM29_N"/>
    <property type="match status" value="1"/>
</dbReference>
<evidence type="ECO:0000259" key="8">
    <source>
        <dbReference type="Pfam" id="PF24492"/>
    </source>
</evidence>
<keyword evidence="4 9" id="KW-0647">Proteasome</keyword>
<evidence type="ECO:0000256" key="4">
    <source>
        <dbReference type="ARBA" id="ARBA00022942"/>
    </source>
</evidence>
<dbReference type="Pfam" id="PF24492">
    <property type="entry name" value="HEAT_ECM29"/>
    <property type="match status" value="1"/>
</dbReference>
<evidence type="ECO:0000256" key="3">
    <source>
        <dbReference type="ARBA" id="ARBA00022737"/>
    </source>
</evidence>
<dbReference type="Pfam" id="PF23731">
    <property type="entry name" value="ARM_ECM29_C"/>
    <property type="match status" value="1"/>
</dbReference>
<reference evidence="9" key="1">
    <citation type="journal article" date="2017" name="Parasit. Vectors">
        <title>Sialotranscriptomics of Rhipicephalus zambeziensis reveals intricate expression profiles of secretory proteins and suggests tight temporal transcriptional regulation during blood-feeding.</title>
        <authorList>
            <person name="de Castro M.H."/>
            <person name="de Klerk D."/>
            <person name="Pienaar R."/>
            <person name="Rees D.J.G."/>
            <person name="Mans B.J."/>
        </authorList>
    </citation>
    <scope>NUCLEOTIDE SEQUENCE</scope>
    <source>
        <tissue evidence="9">Salivary glands</tissue>
    </source>
</reference>
<evidence type="ECO:0000256" key="1">
    <source>
        <dbReference type="ARBA" id="ARBA00004496"/>
    </source>
</evidence>
<dbReference type="InterPro" id="IPR057546">
    <property type="entry name" value="HEAT_GCN1"/>
</dbReference>
<dbReference type="GO" id="GO:0005634">
    <property type="term" value="C:nucleus"/>
    <property type="evidence" value="ECO:0007669"/>
    <property type="project" value="TreeGrafter"/>
</dbReference>
<feature type="domain" description="Stalled ribosome sensor GCN1-like HEAT repeats region" evidence="6">
    <location>
        <begin position="1058"/>
        <end position="1188"/>
    </location>
</feature>
<protein>
    <submittedName>
        <fullName evidence="9">Proteasome component ECM29</fullName>
    </submittedName>
</protein>
<dbReference type="GO" id="GO:0043248">
    <property type="term" value="P:proteasome assembly"/>
    <property type="evidence" value="ECO:0007669"/>
    <property type="project" value="InterPro"/>
</dbReference>
<dbReference type="PANTHER" id="PTHR23346">
    <property type="entry name" value="TRANSLATIONAL ACTIVATOR GCN1-RELATED"/>
    <property type="match status" value="1"/>
</dbReference>
<dbReference type="GO" id="GO:0000502">
    <property type="term" value="C:proteasome complex"/>
    <property type="evidence" value="ECO:0007669"/>
    <property type="project" value="UniProtKB-KW"/>
</dbReference>
<dbReference type="InterPro" id="IPR011989">
    <property type="entry name" value="ARM-like"/>
</dbReference>
<organism evidence="9">
    <name type="scientific">Rhipicephalus zambeziensis</name>
    <dbReference type="NCBI Taxonomy" id="60191"/>
    <lineage>
        <taxon>Eukaryota</taxon>
        <taxon>Metazoa</taxon>
        <taxon>Ecdysozoa</taxon>
        <taxon>Arthropoda</taxon>
        <taxon>Chelicerata</taxon>
        <taxon>Arachnida</taxon>
        <taxon>Acari</taxon>
        <taxon>Parasitiformes</taxon>
        <taxon>Ixodida</taxon>
        <taxon>Ixodoidea</taxon>
        <taxon>Ixodidae</taxon>
        <taxon>Rhipicephalinae</taxon>
        <taxon>Rhipicephalus</taxon>
        <taxon>Rhipicephalus</taxon>
    </lineage>
</organism>
<dbReference type="EMBL" id="GFPF01010822">
    <property type="protein sequence ID" value="MAA21968.1"/>
    <property type="molecule type" value="Transcribed_RNA"/>
</dbReference>
<dbReference type="Gene3D" id="1.25.10.10">
    <property type="entry name" value="Leucine-rich Repeat Variant"/>
    <property type="match status" value="5"/>
</dbReference>
<dbReference type="Pfam" id="PF23702">
    <property type="entry name" value="ARM_ECM29"/>
    <property type="match status" value="1"/>
</dbReference>
<evidence type="ECO:0000256" key="2">
    <source>
        <dbReference type="ARBA" id="ARBA00022490"/>
    </source>
</evidence>
<evidence type="ECO:0000259" key="7">
    <source>
        <dbReference type="Pfam" id="PF23702"/>
    </source>
</evidence>
<dbReference type="InterPro" id="IPR016024">
    <property type="entry name" value="ARM-type_fold"/>
</dbReference>
<keyword evidence="2" id="KW-0963">Cytoplasm</keyword>